<evidence type="ECO:0000256" key="5">
    <source>
        <dbReference type="ARBA" id="ARBA00022692"/>
    </source>
</evidence>
<keyword evidence="4" id="KW-1134">Transmembrane beta strand</keyword>
<evidence type="ECO:0000256" key="6">
    <source>
        <dbReference type="ARBA" id="ARBA00023136"/>
    </source>
</evidence>
<dbReference type="GO" id="GO:1990281">
    <property type="term" value="C:efflux pump complex"/>
    <property type="evidence" value="ECO:0007669"/>
    <property type="project" value="TreeGrafter"/>
</dbReference>
<evidence type="ECO:0000256" key="8">
    <source>
        <dbReference type="SAM" id="SignalP"/>
    </source>
</evidence>
<dbReference type="eggNOG" id="COG1538">
    <property type="taxonomic scope" value="Bacteria"/>
</dbReference>
<dbReference type="SUPFAM" id="SSF56954">
    <property type="entry name" value="Outer membrane efflux proteins (OEP)"/>
    <property type="match status" value="1"/>
</dbReference>
<dbReference type="GO" id="GO:0015288">
    <property type="term" value="F:porin activity"/>
    <property type="evidence" value="ECO:0007669"/>
    <property type="project" value="TreeGrafter"/>
</dbReference>
<dbReference type="STRING" id="1279009.ADICEAN_03274"/>
<keyword evidence="7" id="KW-0998">Cell outer membrane</keyword>
<dbReference type="PANTHER" id="PTHR30026:SF20">
    <property type="entry name" value="OUTER MEMBRANE PROTEIN TOLC"/>
    <property type="match status" value="1"/>
</dbReference>
<evidence type="ECO:0000256" key="7">
    <source>
        <dbReference type="ARBA" id="ARBA00023237"/>
    </source>
</evidence>
<keyword evidence="10" id="KW-1185">Reference proteome</keyword>
<protein>
    <submittedName>
        <fullName evidence="9">Outer membrane protein oprM</fullName>
    </submittedName>
</protein>
<evidence type="ECO:0000256" key="3">
    <source>
        <dbReference type="ARBA" id="ARBA00022448"/>
    </source>
</evidence>
<evidence type="ECO:0000256" key="1">
    <source>
        <dbReference type="ARBA" id="ARBA00004442"/>
    </source>
</evidence>
<evidence type="ECO:0000313" key="9">
    <source>
        <dbReference type="EMBL" id="EMR01596.1"/>
    </source>
</evidence>
<feature type="chain" id="PRO_5004082015" evidence="8">
    <location>
        <begin position="25"/>
        <end position="446"/>
    </location>
</feature>
<comment type="subcellular location">
    <subcellularLocation>
        <location evidence="1">Cell outer membrane</location>
    </subcellularLocation>
</comment>
<dbReference type="Pfam" id="PF02321">
    <property type="entry name" value="OEP"/>
    <property type="match status" value="2"/>
</dbReference>
<feature type="signal peptide" evidence="8">
    <location>
        <begin position="1"/>
        <end position="24"/>
    </location>
</feature>
<proteinExistence type="inferred from homology"/>
<comment type="similarity">
    <text evidence="2">Belongs to the outer membrane factor (OMF) (TC 1.B.17) family.</text>
</comment>
<evidence type="ECO:0000256" key="4">
    <source>
        <dbReference type="ARBA" id="ARBA00022452"/>
    </source>
</evidence>
<evidence type="ECO:0000313" key="10">
    <source>
        <dbReference type="Proteomes" id="UP000011910"/>
    </source>
</evidence>
<keyword evidence="3" id="KW-0813">Transport</keyword>
<evidence type="ECO:0000256" key="2">
    <source>
        <dbReference type="ARBA" id="ARBA00007613"/>
    </source>
</evidence>
<dbReference type="InterPro" id="IPR051906">
    <property type="entry name" value="TolC-like"/>
</dbReference>
<accession>M7N2Z6</accession>
<keyword evidence="5" id="KW-0812">Transmembrane</keyword>
<comment type="caution">
    <text evidence="9">The sequence shown here is derived from an EMBL/GenBank/DDBJ whole genome shotgun (WGS) entry which is preliminary data.</text>
</comment>
<dbReference type="Proteomes" id="UP000011910">
    <property type="component" value="Unassembled WGS sequence"/>
</dbReference>
<name>M7N2Z6_9BACT</name>
<dbReference type="Gene3D" id="1.20.1600.10">
    <property type="entry name" value="Outer membrane efflux proteins (OEP)"/>
    <property type="match status" value="1"/>
</dbReference>
<dbReference type="GO" id="GO:0009279">
    <property type="term" value="C:cell outer membrane"/>
    <property type="evidence" value="ECO:0007669"/>
    <property type="project" value="UniProtKB-SubCell"/>
</dbReference>
<dbReference type="GO" id="GO:0015562">
    <property type="term" value="F:efflux transmembrane transporter activity"/>
    <property type="evidence" value="ECO:0007669"/>
    <property type="project" value="InterPro"/>
</dbReference>
<reference evidence="9 10" key="1">
    <citation type="journal article" date="2013" name="Genome Announc.">
        <title>Draft Genome Sequence of Cesiribacter andamanensis Strain AMV16T, Isolated from a Soil Sample from a Mud Volcano in the Andaman Islands, India.</title>
        <authorList>
            <person name="Shivaji S."/>
            <person name="Ara S."/>
            <person name="Begum Z."/>
            <person name="Srinivas T.N."/>
            <person name="Singh A."/>
            <person name="Kumar Pinnaka A."/>
        </authorList>
    </citation>
    <scope>NUCLEOTIDE SEQUENCE [LARGE SCALE GENOMIC DNA]</scope>
    <source>
        <strain evidence="9 10">AMV16</strain>
    </source>
</reference>
<dbReference type="PANTHER" id="PTHR30026">
    <property type="entry name" value="OUTER MEMBRANE PROTEIN TOLC"/>
    <property type="match status" value="1"/>
</dbReference>
<dbReference type="InterPro" id="IPR003423">
    <property type="entry name" value="OMP_efflux"/>
</dbReference>
<keyword evidence="8" id="KW-0732">Signal</keyword>
<gene>
    <name evidence="9" type="primary">oprM_3</name>
    <name evidence="9" type="ORF">ADICEAN_03274</name>
</gene>
<dbReference type="AlphaFoldDB" id="M7N2Z6"/>
<organism evidence="9 10">
    <name type="scientific">Cesiribacter andamanensis AMV16</name>
    <dbReference type="NCBI Taxonomy" id="1279009"/>
    <lineage>
        <taxon>Bacteria</taxon>
        <taxon>Pseudomonadati</taxon>
        <taxon>Bacteroidota</taxon>
        <taxon>Cytophagia</taxon>
        <taxon>Cytophagales</taxon>
        <taxon>Cesiribacteraceae</taxon>
        <taxon>Cesiribacter</taxon>
    </lineage>
</organism>
<dbReference type="RefSeq" id="WP_009196657.1">
    <property type="nucleotide sequence ID" value="NZ_AODQ01000103.1"/>
</dbReference>
<keyword evidence="6" id="KW-0472">Membrane</keyword>
<sequence>MKLKHLTYSGLLLGGLLLGTAALAQNGATYLGPEEALRLALEQNIGRQISDENVSISRQNYTRGNAGFLPRVTAAGAKNWSVNNENLEIFGGDRIIETSRRGARSNNLNAGVTANWTVFDGLGMFYAYERLRLQYDASRQLNLNFVNGLAADVLQAYYRHTLQQQQVAVWESTLELSEQRLRLAKDRYEVGRSSKQEYLSALVDYNADRAALLAQQEALLNARHALNRLLGQQPARPLTTADTLTADSSLIASLMEPQPFTQNPELRAAEYQAAALQEFIKEQRSQIWPSINFNAGYNFATINNQVGNLLFRQASGFTYGISGTWLLFDGLNTRRTTQVARIQARIAELDRQQLELDLSSEQADATAAYRNSWQRVALEQENVEYARQNASIALDRYQLGVTTSLELRVAQQNAQQAELRLLNAVFELKLAEIDLLRITGQLANGL</sequence>
<dbReference type="OrthoDB" id="9771205at2"/>
<dbReference type="EMBL" id="AODQ01000103">
    <property type="protein sequence ID" value="EMR01596.1"/>
    <property type="molecule type" value="Genomic_DNA"/>
</dbReference>